<dbReference type="EMBL" id="KZ453230">
    <property type="protein sequence ID" value="PKA47421.1"/>
    <property type="molecule type" value="Genomic_DNA"/>
</dbReference>
<gene>
    <name evidence="2" type="ORF">AXF42_Ash020150</name>
</gene>
<feature type="region of interest" description="Disordered" evidence="1">
    <location>
        <begin position="24"/>
        <end position="80"/>
    </location>
</feature>
<feature type="compositionally biased region" description="Low complexity" evidence="1">
    <location>
        <begin position="53"/>
        <end position="66"/>
    </location>
</feature>
<proteinExistence type="predicted"/>
<keyword evidence="3" id="KW-1185">Reference proteome</keyword>
<dbReference type="AlphaFoldDB" id="A0A2H9ZVU5"/>
<evidence type="ECO:0000313" key="2">
    <source>
        <dbReference type="EMBL" id="PKA47421.1"/>
    </source>
</evidence>
<protein>
    <submittedName>
        <fullName evidence="2">Uncharacterized protein</fullName>
    </submittedName>
</protein>
<name>A0A2H9ZVU5_9ASPA</name>
<reference evidence="2 3" key="1">
    <citation type="journal article" date="2017" name="Nature">
        <title>The Apostasia genome and the evolution of orchids.</title>
        <authorList>
            <person name="Zhang G.Q."/>
            <person name="Liu K.W."/>
            <person name="Li Z."/>
            <person name="Lohaus R."/>
            <person name="Hsiao Y.Y."/>
            <person name="Niu S.C."/>
            <person name="Wang J.Y."/>
            <person name="Lin Y.C."/>
            <person name="Xu Q."/>
            <person name="Chen L.J."/>
            <person name="Yoshida K."/>
            <person name="Fujiwara S."/>
            <person name="Wang Z.W."/>
            <person name="Zhang Y.Q."/>
            <person name="Mitsuda N."/>
            <person name="Wang M."/>
            <person name="Liu G.H."/>
            <person name="Pecoraro L."/>
            <person name="Huang H.X."/>
            <person name="Xiao X.J."/>
            <person name="Lin M."/>
            <person name="Wu X.Y."/>
            <person name="Wu W.L."/>
            <person name="Chen Y.Y."/>
            <person name="Chang S.B."/>
            <person name="Sakamoto S."/>
            <person name="Ohme-Takagi M."/>
            <person name="Yagi M."/>
            <person name="Zeng S.J."/>
            <person name="Shen C.Y."/>
            <person name="Yeh C.M."/>
            <person name="Luo Y.B."/>
            <person name="Tsai W.C."/>
            <person name="Van de Peer Y."/>
            <person name="Liu Z.J."/>
        </authorList>
    </citation>
    <scope>NUCLEOTIDE SEQUENCE [LARGE SCALE GENOMIC DNA]</scope>
    <source>
        <strain evidence="3">cv. Shenzhen</strain>
        <tissue evidence="2">Stem</tissue>
    </source>
</reference>
<evidence type="ECO:0000256" key="1">
    <source>
        <dbReference type="SAM" id="MobiDB-lite"/>
    </source>
</evidence>
<accession>A0A2H9ZVU5</accession>
<dbReference type="Proteomes" id="UP000236161">
    <property type="component" value="Unassembled WGS sequence"/>
</dbReference>
<sequence length="80" mass="9319">MTLIRCVMSPANLNMFISERLRRARSDRRSLRSSSHRLDSENIPKLRVPLPTPHSILLLKPPSSSSQNRFPVAFRHERQK</sequence>
<evidence type="ECO:0000313" key="3">
    <source>
        <dbReference type="Proteomes" id="UP000236161"/>
    </source>
</evidence>
<organism evidence="2 3">
    <name type="scientific">Apostasia shenzhenica</name>
    <dbReference type="NCBI Taxonomy" id="1088818"/>
    <lineage>
        <taxon>Eukaryota</taxon>
        <taxon>Viridiplantae</taxon>
        <taxon>Streptophyta</taxon>
        <taxon>Embryophyta</taxon>
        <taxon>Tracheophyta</taxon>
        <taxon>Spermatophyta</taxon>
        <taxon>Magnoliopsida</taxon>
        <taxon>Liliopsida</taxon>
        <taxon>Asparagales</taxon>
        <taxon>Orchidaceae</taxon>
        <taxon>Apostasioideae</taxon>
        <taxon>Apostasia</taxon>
    </lineage>
</organism>